<dbReference type="PROSITE" id="PS51219">
    <property type="entry name" value="DPCK"/>
    <property type="match status" value="1"/>
</dbReference>
<keyword evidence="8" id="KW-1185">Reference proteome</keyword>
<dbReference type="HAMAP" id="MF_00376">
    <property type="entry name" value="Dephospho_CoA_kinase"/>
    <property type="match status" value="1"/>
</dbReference>
<dbReference type="PRINTS" id="PR00988">
    <property type="entry name" value="URIDINKINASE"/>
</dbReference>
<keyword evidence="5" id="KW-0963">Cytoplasm</keyword>
<accession>A0A1I0WVX3</accession>
<organism evidence="7 8">
    <name type="scientific">Algoriphagus aquimarinus</name>
    <dbReference type="NCBI Taxonomy" id="237018"/>
    <lineage>
        <taxon>Bacteria</taxon>
        <taxon>Pseudomonadati</taxon>
        <taxon>Bacteroidota</taxon>
        <taxon>Cytophagia</taxon>
        <taxon>Cytophagales</taxon>
        <taxon>Cyclobacteriaceae</taxon>
        <taxon>Algoriphagus</taxon>
    </lineage>
</organism>
<keyword evidence="3 5" id="KW-0067">ATP-binding</keyword>
<dbReference type="STRING" id="237018.SAMN04489723_102321"/>
<dbReference type="RefSeq" id="WP_092894862.1">
    <property type="nucleotide sequence ID" value="NZ_FOKK01000002.1"/>
</dbReference>
<evidence type="ECO:0000313" key="8">
    <source>
        <dbReference type="Proteomes" id="UP000198790"/>
    </source>
</evidence>
<evidence type="ECO:0000313" key="7">
    <source>
        <dbReference type="EMBL" id="SFA92186.1"/>
    </source>
</evidence>
<dbReference type="CDD" id="cd02022">
    <property type="entry name" value="DPCK"/>
    <property type="match status" value="1"/>
</dbReference>
<dbReference type="OrthoDB" id="9812943at2"/>
<keyword evidence="5" id="KW-0808">Transferase</keyword>
<evidence type="ECO:0000256" key="2">
    <source>
        <dbReference type="ARBA" id="ARBA00022741"/>
    </source>
</evidence>
<sequence>MSNHSPILVGITGGIGSGKSTVAKIFSILGIPIYSADDRAKWLMGNDEHLKSQIKDAFGEESYLSDGALDRDFLAKTVFSDPPKVKTINSLVHPAVGRDFKDWAFQQTAPYVLKEAALIFETGSNDSLDHVINVSSPLKVRIARTLMRDPFRSEEQVNQIINQQLPDEQKNELADFVIKNTDNKLLIPQVLKIHQQLISEN</sequence>
<dbReference type="GO" id="GO:0005737">
    <property type="term" value="C:cytoplasm"/>
    <property type="evidence" value="ECO:0007669"/>
    <property type="project" value="UniProtKB-SubCell"/>
</dbReference>
<dbReference type="InterPro" id="IPR027417">
    <property type="entry name" value="P-loop_NTPase"/>
</dbReference>
<dbReference type="UniPathway" id="UPA00241">
    <property type="reaction ID" value="UER00356"/>
</dbReference>
<comment type="pathway">
    <text evidence="5">Cofactor biosynthesis; coenzyme A biosynthesis; CoA from (R)-pantothenate: step 5/5.</text>
</comment>
<dbReference type="Pfam" id="PF01121">
    <property type="entry name" value="CoaE"/>
    <property type="match status" value="1"/>
</dbReference>
<comment type="function">
    <text evidence="5">Catalyzes the phosphorylation of the 3'-hydroxyl group of dephosphocoenzyme A to form coenzyme A.</text>
</comment>
<evidence type="ECO:0000256" key="4">
    <source>
        <dbReference type="ARBA" id="ARBA00022993"/>
    </source>
</evidence>
<dbReference type="GO" id="GO:0004140">
    <property type="term" value="F:dephospho-CoA kinase activity"/>
    <property type="evidence" value="ECO:0007669"/>
    <property type="project" value="UniProtKB-UniRule"/>
</dbReference>
<protein>
    <recommendedName>
        <fullName evidence="5 6">Dephospho-CoA kinase</fullName>
        <ecNumber evidence="5 6">2.7.1.24</ecNumber>
    </recommendedName>
    <alternativeName>
        <fullName evidence="5">Dephosphocoenzyme A kinase</fullName>
    </alternativeName>
</protein>
<name>A0A1I0WVX3_9BACT</name>
<dbReference type="AlphaFoldDB" id="A0A1I0WVX3"/>
<dbReference type="InterPro" id="IPR001977">
    <property type="entry name" value="Depp_CoAkinase"/>
</dbReference>
<evidence type="ECO:0000256" key="3">
    <source>
        <dbReference type="ARBA" id="ARBA00022840"/>
    </source>
</evidence>
<evidence type="ECO:0000256" key="6">
    <source>
        <dbReference type="NCBIfam" id="TIGR00152"/>
    </source>
</evidence>
<evidence type="ECO:0000256" key="1">
    <source>
        <dbReference type="ARBA" id="ARBA00009018"/>
    </source>
</evidence>
<keyword evidence="2 5" id="KW-0547">Nucleotide-binding</keyword>
<evidence type="ECO:0000256" key="5">
    <source>
        <dbReference type="HAMAP-Rule" id="MF_00376"/>
    </source>
</evidence>
<dbReference type="EMBL" id="FOKK01000002">
    <property type="protein sequence ID" value="SFA92186.1"/>
    <property type="molecule type" value="Genomic_DNA"/>
</dbReference>
<keyword evidence="4 5" id="KW-0173">Coenzyme A biosynthesis</keyword>
<comment type="catalytic activity">
    <reaction evidence="5">
        <text>3'-dephospho-CoA + ATP = ADP + CoA + H(+)</text>
        <dbReference type="Rhea" id="RHEA:18245"/>
        <dbReference type="ChEBI" id="CHEBI:15378"/>
        <dbReference type="ChEBI" id="CHEBI:30616"/>
        <dbReference type="ChEBI" id="CHEBI:57287"/>
        <dbReference type="ChEBI" id="CHEBI:57328"/>
        <dbReference type="ChEBI" id="CHEBI:456216"/>
        <dbReference type="EC" id="2.7.1.24"/>
    </reaction>
</comment>
<comment type="similarity">
    <text evidence="1 5">Belongs to the CoaE family.</text>
</comment>
<dbReference type="EC" id="2.7.1.24" evidence="5 6"/>
<dbReference type="GO" id="GO:0005524">
    <property type="term" value="F:ATP binding"/>
    <property type="evidence" value="ECO:0007669"/>
    <property type="project" value="UniProtKB-UniRule"/>
</dbReference>
<dbReference type="PANTHER" id="PTHR10695">
    <property type="entry name" value="DEPHOSPHO-COA KINASE-RELATED"/>
    <property type="match status" value="1"/>
</dbReference>
<comment type="subcellular location">
    <subcellularLocation>
        <location evidence="5">Cytoplasm</location>
    </subcellularLocation>
</comment>
<feature type="binding site" evidence="5">
    <location>
        <begin position="16"/>
        <end position="21"/>
    </location>
    <ligand>
        <name>ATP</name>
        <dbReference type="ChEBI" id="CHEBI:30616"/>
    </ligand>
</feature>
<keyword evidence="5 7" id="KW-0418">Kinase</keyword>
<dbReference type="GO" id="GO:0015937">
    <property type="term" value="P:coenzyme A biosynthetic process"/>
    <property type="evidence" value="ECO:0007669"/>
    <property type="project" value="UniProtKB-UniRule"/>
</dbReference>
<dbReference type="PANTHER" id="PTHR10695:SF46">
    <property type="entry name" value="BIFUNCTIONAL COENZYME A SYNTHASE-RELATED"/>
    <property type="match status" value="1"/>
</dbReference>
<gene>
    <name evidence="5" type="primary">coaE</name>
    <name evidence="7" type="ORF">SAMN04489723_102321</name>
</gene>
<dbReference type="NCBIfam" id="TIGR00152">
    <property type="entry name" value="dephospho-CoA kinase"/>
    <property type="match status" value="1"/>
</dbReference>
<dbReference type="SUPFAM" id="SSF52540">
    <property type="entry name" value="P-loop containing nucleoside triphosphate hydrolases"/>
    <property type="match status" value="1"/>
</dbReference>
<dbReference type="Gene3D" id="3.40.50.300">
    <property type="entry name" value="P-loop containing nucleotide triphosphate hydrolases"/>
    <property type="match status" value="1"/>
</dbReference>
<proteinExistence type="inferred from homology"/>
<dbReference type="Proteomes" id="UP000198790">
    <property type="component" value="Unassembled WGS sequence"/>
</dbReference>
<reference evidence="7 8" key="1">
    <citation type="submission" date="2016-10" db="EMBL/GenBank/DDBJ databases">
        <authorList>
            <person name="de Groot N.N."/>
        </authorList>
    </citation>
    <scope>NUCLEOTIDE SEQUENCE [LARGE SCALE GENOMIC DNA]</scope>
    <source>
        <strain evidence="7 8">DSM 23399</strain>
    </source>
</reference>